<comment type="caution">
    <text evidence="5">The sequence shown here is derived from an EMBL/GenBank/DDBJ whole genome shotgun (WGS) entry which is preliminary data.</text>
</comment>
<evidence type="ECO:0000259" key="4">
    <source>
        <dbReference type="PROSITE" id="PS51752"/>
    </source>
</evidence>
<protein>
    <recommendedName>
        <fullName evidence="4">Jacalin-type lectin domain-containing protein</fullName>
    </recommendedName>
</protein>
<evidence type="ECO:0000313" key="6">
    <source>
        <dbReference type="Proteomes" id="UP000826271"/>
    </source>
</evidence>
<organism evidence="5 6">
    <name type="scientific">Buddleja alternifolia</name>
    <dbReference type="NCBI Taxonomy" id="168488"/>
    <lineage>
        <taxon>Eukaryota</taxon>
        <taxon>Viridiplantae</taxon>
        <taxon>Streptophyta</taxon>
        <taxon>Embryophyta</taxon>
        <taxon>Tracheophyta</taxon>
        <taxon>Spermatophyta</taxon>
        <taxon>Magnoliopsida</taxon>
        <taxon>eudicotyledons</taxon>
        <taxon>Gunneridae</taxon>
        <taxon>Pentapetalae</taxon>
        <taxon>asterids</taxon>
        <taxon>lamiids</taxon>
        <taxon>Lamiales</taxon>
        <taxon>Scrophulariaceae</taxon>
        <taxon>Buddlejeae</taxon>
        <taxon>Buddleja</taxon>
    </lineage>
</organism>
<dbReference type="SMART" id="SM00915">
    <property type="entry name" value="Jacalin"/>
    <property type="match status" value="2"/>
</dbReference>
<dbReference type="SUPFAM" id="SSF51101">
    <property type="entry name" value="Mannose-binding lectins"/>
    <property type="match status" value="3"/>
</dbReference>
<name>A0AAV6XCS9_9LAMI</name>
<dbReference type="InterPro" id="IPR001229">
    <property type="entry name" value="Jacalin-like_lectin_dom"/>
</dbReference>
<accession>A0AAV6XCS9</accession>
<keyword evidence="3" id="KW-0677">Repeat</keyword>
<evidence type="ECO:0000256" key="2">
    <source>
        <dbReference type="ARBA" id="ARBA00022734"/>
    </source>
</evidence>
<evidence type="ECO:0000313" key="5">
    <source>
        <dbReference type="EMBL" id="KAG8377792.1"/>
    </source>
</evidence>
<sequence>MEAPTDKLTIGVYLKPQCSFSVPIALTEHSQNIIKNRLVLLRDPRPWGGEDSRVFEDGVFFDVREIHVHLCGTGDAISDVQFKYMRKNGDVFWSPLHNARSGDIIKKECLNSCEAEKISIGPFGGPGGRKFSAASTRDGIKQIIIFYNDDVVNWIMFKSDTGKSSEKYGGGFNDGTRNASVDIDFPSDFLTGISGTYGLHGGFVIVKSLRFYTKLNEYGPFGSESGTPFSIRRKGCRIIGIHGRHGGYIDSVGGYLMPQCSFSVPVPLTEHSQNNLMKNTFVLLRDPGPWGGEDGRVFDDGVFRKVKEIHVHLCGTGDAISGVQFKYLKKKGDEFWSHVHGARGEDIVKKIDIDCEGGEFVAGIEGFYGKIEMSGGVDVIRSLTFHTSKGKYGPLGCEIGKYFTSIVCDGKVVGFFGKSSAYLNAIGVHTEYS</sequence>
<gene>
    <name evidence="5" type="ORF">BUALT_Bualt08G0070500</name>
</gene>
<keyword evidence="2" id="KW-0430">Lectin</keyword>
<feature type="domain" description="Jacalin-type lectin" evidence="4">
    <location>
        <begin position="117"/>
        <end position="258"/>
    </location>
</feature>
<dbReference type="InterPro" id="IPR036404">
    <property type="entry name" value="Jacalin-like_lectin_dom_sf"/>
</dbReference>
<dbReference type="PROSITE" id="PS51752">
    <property type="entry name" value="JACALIN_LECTIN"/>
    <property type="match status" value="2"/>
</dbReference>
<keyword evidence="6" id="KW-1185">Reference proteome</keyword>
<dbReference type="GO" id="GO:0030246">
    <property type="term" value="F:carbohydrate binding"/>
    <property type="evidence" value="ECO:0007669"/>
    <property type="project" value="UniProtKB-KW"/>
</dbReference>
<comment type="similarity">
    <text evidence="1">Belongs to the jacalin lectin family.</text>
</comment>
<feature type="domain" description="Jacalin-type lectin" evidence="4">
    <location>
        <begin position="284"/>
        <end position="432"/>
    </location>
</feature>
<proteinExistence type="inferred from homology"/>
<reference evidence="5" key="1">
    <citation type="submission" date="2019-10" db="EMBL/GenBank/DDBJ databases">
        <authorList>
            <person name="Zhang R."/>
            <person name="Pan Y."/>
            <person name="Wang J."/>
            <person name="Ma R."/>
            <person name="Yu S."/>
        </authorList>
    </citation>
    <scope>NUCLEOTIDE SEQUENCE</scope>
    <source>
        <strain evidence="5">LA-IB0</strain>
        <tissue evidence="5">Leaf</tissue>
    </source>
</reference>
<dbReference type="AlphaFoldDB" id="A0AAV6XCS9"/>
<evidence type="ECO:0000256" key="1">
    <source>
        <dbReference type="ARBA" id="ARBA00006568"/>
    </source>
</evidence>
<evidence type="ECO:0000256" key="3">
    <source>
        <dbReference type="ARBA" id="ARBA00022737"/>
    </source>
</evidence>
<dbReference type="PANTHER" id="PTHR47293">
    <property type="entry name" value="JACALIN-RELATED LECTIN 3"/>
    <property type="match status" value="1"/>
</dbReference>
<dbReference type="EMBL" id="WHWC01000008">
    <property type="protein sequence ID" value="KAG8377792.1"/>
    <property type="molecule type" value="Genomic_DNA"/>
</dbReference>
<dbReference type="Pfam" id="PF01419">
    <property type="entry name" value="Jacalin"/>
    <property type="match status" value="2"/>
</dbReference>
<dbReference type="InterPro" id="IPR033734">
    <property type="entry name" value="Jacalin-like_lectin_dom_plant"/>
</dbReference>
<dbReference type="PANTHER" id="PTHR47293:SF66">
    <property type="entry name" value="JACALIN-RELATED LECTIN 11-RELATED"/>
    <property type="match status" value="1"/>
</dbReference>
<dbReference type="CDD" id="cd09612">
    <property type="entry name" value="Jacalin"/>
    <property type="match status" value="2"/>
</dbReference>
<dbReference type="Gene3D" id="2.100.10.30">
    <property type="entry name" value="Jacalin-like lectin domain"/>
    <property type="match status" value="3"/>
</dbReference>
<dbReference type="Proteomes" id="UP000826271">
    <property type="component" value="Unassembled WGS sequence"/>
</dbReference>